<dbReference type="Gene3D" id="2.40.160.20">
    <property type="match status" value="1"/>
</dbReference>
<evidence type="ECO:0000313" key="1">
    <source>
        <dbReference type="EMBL" id="KIY65410.1"/>
    </source>
</evidence>
<accession>A0A0D7B5B7</accession>
<evidence type="ECO:0000313" key="2">
    <source>
        <dbReference type="Proteomes" id="UP000054007"/>
    </source>
</evidence>
<protein>
    <submittedName>
        <fullName evidence="1">Uncharacterized protein</fullName>
    </submittedName>
</protein>
<dbReference type="Proteomes" id="UP000054007">
    <property type="component" value="Unassembled WGS sequence"/>
</dbReference>
<reference evidence="1 2" key="1">
    <citation type="journal article" date="2015" name="Fungal Genet. Biol.">
        <title>Evolution of novel wood decay mechanisms in Agaricales revealed by the genome sequences of Fistulina hepatica and Cylindrobasidium torrendii.</title>
        <authorList>
            <person name="Floudas D."/>
            <person name="Held B.W."/>
            <person name="Riley R."/>
            <person name="Nagy L.G."/>
            <person name="Koehler G."/>
            <person name="Ransdell A.S."/>
            <person name="Younus H."/>
            <person name="Chow J."/>
            <person name="Chiniquy J."/>
            <person name="Lipzen A."/>
            <person name="Tritt A."/>
            <person name="Sun H."/>
            <person name="Haridas S."/>
            <person name="LaButti K."/>
            <person name="Ohm R.A."/>
            <person name="Kues U."/>
            <person name="Blanchette R.A."/>
            <person name="Grigoriev I.V."/>
            <person name="Minto R.E."/>
            <person name="Hibbett D.S."/>
        </authorList>
    </citation>
    <scope>NUCLEOTIDE SEQUENCE [LARGE SCALE GENOMIC DNA]</scope>
    <source>
        <strain evidence="1 2">FP15055 ss-10</strain>
    </source>
</reference>
<organism evidence="1 2">
    <name type="scientific">Cylindrobasidium torrendii FP15055 ss-10</name>
    <dbReference type="NCBI Taxonomy" id="1314674"/>
    <lineage>
        <taxon>Eukaryota</taxon>
        <taxon>Fungi</taxon>
        <taxon>Dikarya</taxon>
        <taxon>Basidiomycota</taxon>
        <taxon>Agaricomycotina</taxon>
        <taxon>Agaricomycetes</taxon>
        <taxon>Agaricomycetidae</taxon>
        <taxon>Agaricales</taxon>
        <taxon>Marasmiineae</taxon>
        <taxon>Physalacriaceae</taxon>
        <taxon>Cylindrobasidium</taxon>
    </lineage>
</organism>
<proteinExistence type="predicted"/>
<gene>
    <name evidence="1" type="ORF">CYLTODRAFT_492346</name>
</gene>
<dbReference type="EMBL" id="KN880591">
    <property type="protein sequence ID" value="KIY65410.1"/>
    <property type="molecule type" value="Genomic_DNA"/>
</dbReference>
<sequence length="219" mass="23559">MRIKTGEHTLSFPTHFPSPLPTHPPDSFAFELGIRHHTKPSGSVGSYIAPFLSKRIMFTALALLSVLLATTTVSAQKPSFTKLFDGFLDIDRSRGSIPGPFGGRLIAGFTGGNLTDASSGALVANIVPNFGGEFGLVVPGNRAYTDVRLAAQFVDDEAAFAFLDFQGAGSLDDGKAYNYVRLETSSTRYASLVEDFLVIWIDVSQSPSPMTVYKLSDEV</sequence>
<name>A0A0D7B5B7_9AGAR</name>
<dbReference type="OrthoDB" id="5231894at2759"/>
<dbReference type="AlphaFoldDB" id="A0A0D7B5B7"/>
<keyword evidence="2" id="KW-1185">Reference proteome</keyword>